<feature type="chain" id="PRO_5038779409" description="Ig-like domain-containing protein" evidence="1">
    <location>
        <begin position="31"/>
        <end position="495"/>
    </location>
</feature>
<dbReference type="Proteomes" id="UP000660339">
    <property type="component" value="Unassembled WGS sequence"/>
</dbReference>
<evidence type="ECO:0000313" key="2">
    <source>
        <dbReference type="EMBL" id="GIG16996.1"/>
    </source>
</evidence>
<keyword evidence="1" id="KW-0732">Signal</keyword>
<dbReference type="InterPro" id="IPR013783">
    <property type="entry name" value="Ig-like_fold"/>
</dbReference>
<dbReference type="EMBL" id="BONJ01000029">
    <property type="protein sequence ID" value="GIG16996.1"/>
    <property type="molecule type" value="Genomic_DNA"/>
</dbReference>
<name>A0A8J3PGP5_9ACTN</name>
<feature type="signal peptide" evidence="1">
    <location>
        <begin position="1"/>
        <end position="30"/>
    </location>
</feature>
<dbReference type="AlphaFoldDB" id="A0A8J3PGP5"/>
<evidence type="ECO:0000256" key="1">
    <source>
        <dbReference type="SAM" id="SignalP"/>
    </source>
</evidence>
<dbReference type="GO" id="GO:0005975">
    <property type="term" value="P:carbohydrate metabolic process"/>
    <property type="evidence" value="ECO:0007669"/>
    <property type="project" value="UniProtKB-ARBA"/>
</dbReference>
<evidence type="ECO:0008006" key="4">
    <source>
        <dbReference type="Google" id="ProtNLM"/>
    </source>
</evidence>
<sequence length="495" mass="50070">MKTARSHSVRRQAAQGALLSLALLTSAASAAALGAQAAAPMTAVGLNQALQTLTTVASEDVAIGGEVSDTATLAATEGPGSLSFSLYGPNDDTCENAPAFTVGPVAAPGDGSYPSGPVTPTVAGTYHWVAEYTDQNGRTIATSCDDEAEEVVVTQAVPTLTTVASPGVPVGGTATDTATLAGGFEPTGTITFRLFGPGDDVCEAAPVFVDEVDVDSGNDDYTSDASGPLTTAGTYHWTAFYAGDANNAAIGTVCNEPSENVVVGALATPSLVTNASDDVDLGGSISDTATLADGDDPSGTITFTLYGPDDATCAGEPVVTDGVTVDAGNGSYTSAGITPTAPGTYRWIAAYSGDANNAPAATACNDENESVVVRAVPVTPTLVTEASRDTYVGKRVHDTATLAGGEDPTGTITFTLYGPDDATCSRTPVFTSTVAVDDNGQYRSGAFRPYQPGTYQWVAAYSGDENNEAVSTDCGDPAEQVVVRRKGPYGGSPRP</sequence>
<organism evidence="2 3">
    <name type="scientific">Catellatospora methionotrophica</name>
    <dbReference type="NCBI Taxonomy" id="121620"/>
    <lineage>
        <taxon>Bacteria</taxon>
        <taxon>Bacillati</taxon>
        <taxon>Actinomycetota</taxon>
        <taxon>Actinomycetes</taxon>
        <taxon>Micromonosporales</taxon>
        <taxon>Micromonosporaceae</taxon>
        <taxon>Catellatospora</taxon>
    </lineage>
</organism>
<dbReference type="RefSeq" id="WP_166386124.1">
    <property type="nucleotide sequence ID" value="NZ_BAAATT010000015.1"/>
</dbReference>
<keyword evidence="3" id="KW-1185">Reference proteome</keyword>
<protein>
    <recommendedName>
        <fullName evidence="4">Ig-like domain-containing protein</fullName>
    </recommendedName>
</protein>
<accession>A0A8J3PGP5</accession>
<gene>
    <name evidence="2" type="ORF">Cme02nite_53280</name>
</gene>
<comment type="caution">
    <text evidence="2">The sequence shown here is derived from an EMBL/GenBank/DDBJ whole genome shotgun (WGS) entry which is preliminary data.</text>
</comment>
<dbReference type="Gene3D" id="2.60.40.10">
    <property type="entry name" value="Immunoglobulins"/>
    <property type="match status" value="3"/>
</dbReference>
<proteinExistence type="predicted"/>
<reference evidence="2" key="1">
    <citation type="submission" date="2021-01" db="EMBL/GenBank/DDBJ databases">
        <title>Whole genome shotgun sequence of Catellatospora methionotrophica NBRC 14553.</title>
        <authorList>
            <person name="Komaki H."/>
            <person name="Tamura T."/>
        </authorList>
    </citation>
    <scope>NUCLEOTIDE SEQUENCE</scope>
    <source>
        <strain evidence="2">NBRC 14553</strain>
    </source>
</reference>
<evidence type="ECO:0000313" key="3">
    <source>
        <dbReference type="Proteomes" id="UP000660339"/>
    </source>
</evidence>